<feature type="domain" description="Ig-like" evidence="13">
    <location>
        <begin position="4254"/>
        <end position="4341"/>
    </location>
</feature>
<evidence type="ECO:0000256" key="7">
    <source>
        <dbReference type="ARBA" id="ARBA00022840"/>
    </source>
</evidence>
<feature type="compositionally biased region" description="Polar residues" evidence="11">
    <location>
        <begin position="5128"/>
        <end position="5138"/>
    </location>
</feature>
<evidence type="ECO:0000313" key="15">
    <source>
        <dbReference type="EMBL" id="KAK6634688.1"/>
    </source>
</evidence>
<feature type="domain" description="Fibronectin type-III" evidence="14">
    <location>
        <begin position="1097"/>
        <end position="1192"/>
    </location>
</feature>
<dbReference type="PANTHER" id="PTHR14340">
    <property type="entry name" value="MICROFIBRIL-ASSOCIATED GLYCOPROTEIN 3"/>
    <property type="match status" value="1"/>
</dbReference>
<feature type="domain" description="Fibronectin type-III" evidence="14">
    <location>
        <begin position="1198"/>
        <end position="1293"/>
    </location>
</feature>
<dbReference type="Gene3D" id="2.60.40.10">
    <property type="entry name" value="Immunoglobulins"/>
    <property type="match status" value="69"/>
</dbReference>
<dbReference type="InterPro" id="IPR011009">
    <property type="entry name" value="Kinase-like_dom_sf"/>
</dbReference>
<feature type="compositionally biased region" description="Basic and acidic residues" evidence="11">
    <location>
        <begin position="5141"/>
        <end position="5156"/>
    </location>
</feature>
<feature type="domain" description="Ig-like" evidence="13">
    <location>
        <begin position="6334"/>
        <end position="6422"/>
    </location>
</feature>
<proteinExistence type="inferred from homology"/>
<dbReference type="Pfam" id="PF00069">
    <property type="entry name" value="Pkinase"/>
    <property type="match status" value="1"/>
</dbReference>
<comment type="subcellular location">
    <subcellularLocation>
        <location evidence="1">Cytoplasm</location>
    </subcellularLocation>
</comment>
<evidence type="ECO:0000256" key="11">
    <source>
        <dbReference type="SAM" id="MobiDB-lite"/>
    </source>
</evidence>
<feature type="domain" description="Fibronectin type-III" evidence="14">
    <location>
        <begin position="5341"/>
        <end position="5435"/>
    </location>
</feature>
<feature type="region of interest" description="Disordered" evidence="11">
    <location>
        <begin position="5122"/>
        <end position="5157"/>
    </location>
</feature>
<dbReference type="PRINTS" id="PR00014">
    <property type="entry name" value="FNTYPEIII"/>
</dbReference>
<feature type="domain" description="Fibronectin type-III" evidence="14">
    <location>
        <begin position="4450"/>
        <end position="4545"/>
    </location>
</feature>
<feature type="domain" description="Fibronectin type-III" evidence="14">
    <location>
        <begin position="1793"/>
        <end position="1888"/>
    </location>
</feature>
<dbReference type="FunFam" id="1.10.510.10:FF:000321">
    <property type="entry name" value="Bent, isoform C"/>
    <property type="match status" value="1"/>
</dbReference>
<feature type="compositionally biased region" description="Low complexity" evidence="11">
    <location>
        <begin position="7218"/>
        <end position="7247"/>
    </location>
</feature>
<dbReference type="InterPro" id="IPR003598">
    <property type="entry name" value="Ig_sub2"/>
</dbReference>
<sequence>MAELRAEEFFAKNAITLRHNRFSFGYPILDLIYKKHVKVPEIKAPDAPKIEVIRERSPVGDGRKSSLAPGGGSTSRRGSLIPPEDQPRRASLIITDEEGRKLRPGEVVDEKKRRRPSGDARRPSVADIEELINKSSTPLKDSGSQGPPAIVDFQESYSAIEDQTAYITIQVEGTPAPTFRFYKGMTEIIDGGRYKMVTDGDTNSITLCIRKIKPNDEGKYKAVVSNIHGEDSAEMMLYVSDSSGMDFRAMLRKRKYAKWGRDKEDPDWGELKEVEKPTPQLKKVEKDLCRRHVVCTYKWQKLISQGPRANKNASFEWPKLRSVKERMLREKQDSFLKPLVDQIAKEGKDKKVVFEAVFSRPNCKAKWMFRKDELFPGSKYKMKIENDLYQLIINNPKVEDSGKYTIEIAGVSSTAFLNVDEPPPSYSFTKPLKKKYDGYFEHEMYMECTVSSSMAVVHWYKGSEKLKEGDEYEISKDMSGLCRLTIKCCKEAHKGDYTCKLDKQEEKTSTKVNLSEYPYKFVKVLKSQQLVEKENVTLLCELNDASGEVKWYKGEEEIKPDKRMVITADGRKRKLVIKDCKITDAGMYKCVSNADKTEAELVINYLNKFNKKLKDSVGIEDEKLVLEIELQDSTAEAEWFLNGKPITPNDRVEIKNLGGGKHQLVFNKLDMADAGEITCKSGNLESSCQLSVKKAETKPIILGPDRIDEPANKPIVFEIPYKIEGTRTSPVEAKIFKDGKPLPLKEVEVVVVDDRVTFKFKKPTRAQSGNYEVKLSNAKGEETKPLKINMQDVPAAPINVEVKEVFQNSCTVSWEKGPDDGGSPLLHYVIERMDMSVKGGWANVGEVKPDTSPLSFKCEDLIHKREYKFRVRAVSKIGPSEPASFPKVVIAKDPWDEPSKPRDVEVVDWDKDHADLKWTKPEKDGGAPITGYVIEYKEKFGKDWVKGKEIVGDVTEATIDGLKEGTQYEFRIRAINKAGPGEPSDATKPIIAKSRFVKPFIIGDDLVNIIVKKGQIIKYDIKYGGEPEPEVLWELDGKEVKDDGDRITIDKYEKNTVLTIRRSVRSDSGNYKLILTNSSGKCERTAEVVVLGKPSSPTGPLVAQEVRADHITVAWQKPKDNGGSDITGYVLEKMDMDTGRWIPAGEVGPNDTSFKIEGLTPQKKYKIRVKAVNKEGESEPLETEDPIVAKNPYDPPAKPGKPEIADYDNQSVTLKWAKPENDGGRPILHYVIEKKDKFSTDWTECGKTDGPDTTLKVGDLKEKNVYQFRVRAVNKAGVGDASEPTENHLCKHKNLKPTIDRSTMKNVTIKAGRTHKWSVDVTGEPPPELIWTWKDGIALKTTERIKIENVDYHTDFTIVNATRRDTGKYKLTAQNASGKDEAYVELTVLSKPESPQGPLEVKDVTKESCRLQWKKPEDDGGSPIKEYEIEKKDMATGKWVRVAKVPGDREDAFIAGLEPNHQYKFRVTAVNDEGDSEPLETEIAITAKNPYDEPTKPGTPEIVDYDNESVQLKWKKPESDGGAPIEKYIIEKKEKFKPDWEKAAEVPGDCLEAKVADLKERGEYQFRIVAVNKAGPSPASDPTNMHTARHRALKPRIDRTNLKPVVVKAGKPVKFDVDIRGEPPPTVKWIFLEKELQSAGNIEIINVDYNTKITLSDTVRKQSGVYKIVAENQHGKDEETVEVTILAAPGKPKGPLKVSDVTKNGAKLKWEKPEDDGGKPITGYVVEKLDKATGRWMPVGKASPDETEFDVKGLAEGHEYNFRVKAVNDEGESEPLETDKSIVAKNPYDIPGKPTNLEIADWNEKKVDLKWAAPKNDGGAPITGYVIEKKEKLHSTWEEVLVTNTPDCKATVPDLIEGNTYQFRVRAVNKAGPGDPSDSTKPHLAKARYAKPVINREKLQKVTVRAGQTIRLDVDIKGEPPPTAVWLLNGKEVKTGANTKVEHEPYNSKLQISDSSRKHTGTYLLKAENSSGKDEAEVEICVLDKPGKPEGPIEAVDVHKEGCKLKWQKPKDDGGLPITGYVIEKMDTQTGRWVPAGYADGDKPEVTITGLEPNHKYNFRVKAVNEEGESEPLETDTSILAKNPYDPPSAPGMPDIVDWNENMVKLKWEPPIRDGGAPITGYIVEMKDKFGVTFEKAVEVQGNSCTATVPKLEEGNQYQFRVRAVNKAGPGDASEATNPHTAKPRFLKPTIDRTHLQGLTVKANLSIPLDINVSGEPPPTITWKFNDKELVSSDEIRIDNIDYNTKFFIMKAKRAHSGKYTIHAKNSVGEDTAEFDITVLGKPGKPKGPLEASDITKNGCKLKWDKPEDDGGTPIEYYEIEKLDPLTGQWIPCGKSTEPEFNVTGLQEGKPYKFRVKAVNKEGESEELEQLKPFIAKNPYDPPGKPNRPDLSNWDKDFVDVEWKPPKDDGGAPIEKYIIQMRDKASRNWEDCMTVPGEKTAAKVTNVEEGHEYEFRIVAVNKAGKSEPSDASKTVVCKPRFLAPHIDRKNLQKKTLRAGQLLKIDADVKGEPPPVVTWKLKDKVLKTADRIRIENEDYKTSFAISKVKRSDTGLYTVFAKNDSGTDEVDVEIEVLSKPTKPKGPLEVSDVTANGCKLKWDKPEDDGGAPVDHYVIERMDVDTGRWVPCAESKTPEAEISGLNEGKDYLFRVKAVNAEGESEPLETEMAVTAKNPYNEPDSPGKPEIKDWGKSFAELKWAPPENDGGAPITSYIIEKKDQFSSKWQKAGEVIGNKTSAKVPDLVEGMQYQFRIKAVNDGGISKPSQPSDTMTAKDRYAAPVIDRSTLKNLKIKAGQQIKFDVKVTGEPPPTKSWFLNKERLNTKGEVTIDSEEYKTKLMIFPANRSHNGVYVLKAENNSGKDEASVEVTVIDKPSKPEGPLKVSDVHKEGCNLKWNPPADDGGVPVEYYTVEKMDKDSGRWIPVGRTKEPKLEVANLVPGQDYKFRVCAVNAEGESEPLEAEEYVTAKNPFDEPGAPSTPEITDWDKNFVDLKWEPPVKDGGSPITGYIIEKKEVGSTKWTKAAELKTPDTKVRVEDLEEGLPYQFRVRAVNAAGPGEPSSETKQVTCKARRVPPKIDRKNLRNITVHEGEPIFFDVKIIGEPAPDVTWTLNGKSISETGHTRIENVPNNSKFFNDRTERKDTGTYKITATNKYGSDTVEVEVTVTSKPGKPEGPLEVSGVTKEKCNLKWKKPKDDGGAPIEGYLVEKFDTDTGMWLPVGRCKEPEMEVTGLTPGHEYKFRVKACNKEGDSEPLETLGTVVAKDPFTVPDQPGAPEPVDWTANQVDLIWKEPLSDGGSPITGYLIEKKDKYSTMWEKALETNSSTPQAVVHGLIEGNEYQFRVTAINKAGQSEPSDASKNFVAKPRFLAPKIDRRNLKDITLSSQSMLKYDVNVSGEPPPTIEWRFGGSTLKSGRTVSIDNSDYNTKLVIRPVKREDSGEYTVTATNSSGKDSVTVMVTVTDKPSAPEGPLQVSDVHKEGCKLKWKRPKDDGGVPIEYYQVEKLDPETGCWVPCGRSTEPNLEVSNLTPGKEYKFRVAAVNSEGESEPLVAAQSIVAKNPFDEPGKPKNLEATDWNADHVDLKWTPPESDGGSPITGYIVEKKDKYGQWEKALEVPADATTATVPDLIEGQTYEFRVKAVNKAGPGEPSEATLPIVAKARNQAPRIDRTNLIPVKIKAGQNFTFDVKVTGEPMPTTKWTFRNREVKSSEKAKVTHSDYNTKIVIRMATRAESGTYTITAENINGTDTAKVEVTVIDKPEPPGGPLKISDVNAEGATLSWNPPADDGGQPVEKYVVEKQDEATGRWVPAGETIGPETKLEVTGLQPNHKYKFRVRAVNKQGKSDPLTADKAIEAKNPFDEPGKPGQPEVKDYDKDFVELEWDKPESDGGSPITGYIIEKKSKFSPSWEKCGEVKGDDNKARIEDLVEGTPYEFRVIAVNKGGQSEPSAPSALHVAKAKNLAPQIDRKAMVDIKIKAGHNFELDVPVAGEPPPTKEWSLKDDIVLNSDRVRIVNEDYNTKLKVTDAKRCDSGVYTLTAKNINGKDMATVNITVLDVPSSPEGPLKPQNVTKNSCTLTWKPPKDNGGAEISHYVVEKMDTENMRWVPVGEPSTTSAKVDYLIEGHDYKFRVKAVNKLGESLPLMSTEAITAKDPFAKPDKPGTPQVTDWDKDHVDLEWTPPKKDGGSPVSGYVIEKKTKYGPWEKCGEVPGNQTKATVPDLTEGEEYEFRIVAVNKGGPGEPSDPSHSVVAKARYQAPIIDSAFMQDLVVKVGQKISYSIPVEASPKPKAVWMVDGKVIEPSSRVDMMVTNKSVNFEIPYSLRTDTGRYTLTLTNDLGTTSCSANVTVIDRPSRPEGPLHVGEVTKQSCHLSWKVPKDDGGSPILHYIVEKMDVTRGTWSDAGMSTTLSHEVTRLIHKKEYLFRVKAVNAIGESEPLELTNGVVIKNKFDEPSTPEKPKVVDWDENHVDLEWTPPKSDGGKPITGYIIQKKEKGSPYWSNAVNVPGGKTKATVPDLVEGQDYEFRVIAVNDAGQSEPSEPSDVVTTKPRHLAPKIKSPMNEIRVKAGSIIHADINFIGEPIPDVTWLLGTSPVVTDSRFTITSTGYHTVMHTVNAKRSDSGAYRLQLKNDWGSDEGTLLINVLDRPGPPEEPLEYEEVTAQSVTLSWKPPKDNGGSEITAYVIEKRDLTHGGGWVPALQYVNAKYNHAIVPRLMEGTKYEFRVMAENLQGRSDPLTTSKPIIAKAQFDIPGRPGKPEIVDSDKDHITIKWSAPISNGGSPIIGYEVERREKMTGRWVKLTSGPTPGQEFTDDRVQEGRQYEYRVVAVNAAGYGKPSDTSNVFTAKPMKEVPKLHLDGILGKKIRVRAGEPINIVIPLSGAPTPKIEWSKGKSPVTESYRVSINTTSDETTFRVENSNRDDAGFYTVKATNEFGKDSADIEVIVVDRPGAPTGPLDHKLISQDSIGLEWQPPKDDGGSEVTGYVVEMTEFGSDAWRPVPGFCSKCTFTAKNLPEGKRLVFRVRAENLYGLSEPLIGSPVVAKSPFDPPGAPSQPEILGYTPNSCNLTWQPPTQTGGKPIKGYYVEKRERGGEWMKVNNYPTSNTTYTVQDLHEGSKYEFRVVAVNEAGPGKPSKSTEPITASAQKKRPDAPEPPKPDRITKDSVTLSWNVPRNDGGSKIKGYIVQKKQPKDKNWENVNDTPVNAFVHTVPKLKEGEEYMFRIIAVNDVGESEPSRPAGPIKVEEQPNKPCMDLGGIRDITVRAGEDFSIHVPYVGFPKPTATWFCNDNDINDKDDRIHQQLADSYASFVVKNAKRSDSGQYRLQLKNPSGYDTATVNVKVLDRPSPPENLRAEEFAGEALTLYWNPPKDNGGVDISNYIVEKREVGSPTWSKVSSYVTTPFLRIRNLTIGKNYEFQVTAENKYGVSDPATTKEPIRAKYPFDPPGAPGTPRGIETTEDSITITWMRPRNDGGSPITGYVVERRLISEDKWIKANHIHVPDTTYKVPGLLNNHTYEFRVAAVNAAGQGPWSQSSDAIVCQSAPFAPKITSDLSIRDMTVVAGEEFSITVPFVANPQPKPIWTINGEEVFTSDRIKFETTPIQTVFRNKNAKRGDTGNYTIQLVNCSGSDSASCKVLVVDKPSPPVGPLDVSDITPETCTISWKPPLDDGGSPITNYIMEKLDPFTGVWVKVSSFVRNCHYDMIGLEPNKSYSFRVRAENQYGVSEPLETESPIVAKFPFTVPDAPGQPRVIDWDSTGSVTLSWDRPKLDGGSRLQGYRIEFRDILEDKSWRVANDYLVKDTNFVVHSLLNGHEYEFRVKAKNAAGWSKPSLPSNAFKLKSKFVAPSPPNSPKVVKVGKNYVDLKWMPPASDGGSKITGYIVEKREVGGPSVWQKCNEYNVTDCEYTCLNLIERADYEFRIFAVNAAGKSEPSSCTSPVKIQEFEGGEKPEFIRSLTNQVAPLGKSVTFECQAKGVPHPTARWLRNGRELTMGGRFSCSATKDGVFKLEISDLTDMDSGDIMCEAINAIGFTTSVARLKVGTPPKIEKLPGDLYLSEKENAKIKVHYSGDQPMTVNLRKGSQNIEDSSRVRCTIFDEYAIIFIKEVDKSDSGSYTVECKNDSGSATGSFTITTTGLPGPPQGPLGMSNITKHTCTLSWSPPLHNGGLKVTHYVIERKDISHNHWIVVYSFCKETTFTVQGLTEGQEYLFRVMAVNENGMGPPLEGKNPIKAKAPFDAPSSPGIPKIIEVGGDFVNLSWDKPESDGGSRIQGYWIDKREAGSEAWQRVNMAICSPNQINISNLIEGRQYEFRVFAQNEGGLSVPSANSTSVKIVDPKAAKPPEIVKPLRNVSAVQNRNAQFQCTITGLPRPTVTWYKGAREITQSARFHMFSEGDVYTLIINDVYGEDADEYVCRAVNKAGVKSTRAELLIMTAPKFNVPPRFRDTAFFDKGENVVIKIPFVGYPKPRITWSRDGEVIESGGHFAIETGERHAILTIRDGSRIDSGAYRLVAENDLGQDSVTINIQISDRPDPPQRPMCDSIGVDSLALSWFPPEWDGGSNITNYSVEKRELPLSSWIRVGNTRFNTMAVTGLSPNHEYEFRVYAENIYGRSDPAVSSTVKTKDAGKKKIQKKKYEVDETGKKIRGKFDGPIKDYDQYVFDVYSKYVPQPVDIKTSSVYDYYDILEEIGTGAFGVVHRCREKKTGSIFAAKFIPISHAMEKELIRKEIDIMNHLHHNKLINLHDAFEDDDEMVLIFEFLSGGELFERITAEGYQMSEAEVIHYMRQICEAIKHMHEKNIIHLDIKPENIMCQTRNSTNIKLIDFGLATKLEPNDVVKISTGTAEFAAPEIVEREPVGFYTDMWAVGVLAYVLLSGLSPFAGENDVETLKNVKACDWEFDEDAFAGVSEEGKDFIRRLLVKNKEKRMTAHECLLHPWLMGDEKSKTKLIDQSRYYRMRDKIRAKYSDWNSFILPIGRLAEYSSLRKLLVEKYKIYETSFDRRQAAPRFVIKPVSTFAYEGQSAKFTCRVIALATPTLTWYHNNSEMKQSVKYMKRYIGDDYTFIINRVKLDDRGEYIIKAENHYGFREEIVFLNVQPVPKELPVYKPDVTQIRRREPLAYKIWQEEKESVPTFTFLLRPRVMQARDTCKLLCCLAGKPTPTVKWYKEGRELSKYEYTMQQSDGVVTMEIVDCKPSDSGKYKCVATNIHGTDETSCVVIVEDHTQSSDISISVPPSKVSSYSKPSYTPTSHSTKPVPTSKPAPTQSPAPPPANTPSSTSLSSAVADALSEKKPLKKYGTRLDSTSSPSRSRSTTKELILPPDDSLMCAPEFTKQLENLTINDGDSLTLTCTIKGDPDPQCEWTKDGQLLNSSDVIDLRYKNRIATLSIKEVFPEDEGEYVCKATNSLGVAQTKCKLTVKPMPVVSKQKGSDKPPKIVDHLVSQYVKDGDPVVLQCRIIGAEKFDVVWLHDNKEIKPSKDFEYANEANIYKLKICEIFPEDSGVYTCEAFNDAGESFSSCTLVVLVPTEEPKGPIFKTFPKSATVAEGESTIFECETEKTPQKVTWLKDNKPIDEKSNRYQFVMDGSKKFKFEISKCSPEDVGQYTAKAEGKKAETIASFMLNVVPAGDL</sequence>
<dbReference type="GO" id="GO:0009653">
    <property type="term" value="P:anatomical structure morphogenesis"/>
    <property type="evidence" value="ECO:0007669"/>
    <property type="project" value="UniProtKB-ARBA"/>
</dbReference>
<dbReference type="FunFam" id="2.60.40.10:FF:000147">
    <property type="entry name" value="Myosin light chain kinase"/>
    <property type="match status" value="1"/>
</dbReference>
<feature type="domain" description="Ig-like" evidence="13">
    <location>
        <begin position="3369"/>
        <end position="3458"/>
    </location>
</feature>
<dbReference type="SMART" id="SM00408">
    <property type="entry name" value="IGc2"/>
    <property type="match status" value="24"/>
</dbReference>
<dbReference type="FunFam" id="2.60.40.10:FF:000051">
    <property type="entry name" value="Uncharacterized protein, isoform J"/>
    <property type="match status" value="6"/>
</dbReference>
<evidence type="ECO:0000259" key="13">
    <source>
        <dbReference type="PROSITE" id="PS50835"/>
    </source>
</evidence>
<dbReference type="FunFam" id="2.60.40.10:FF:000056">
    <property type="entry name" value="twitchin isoform X4"/>
    <property type="match status" value="21"/>
</dbReference>
<evidence type="ECO:0000256" key="2">
    <source>
        <dbReference type="ARBA" id="ARBA00006692"/>
    </source>
</evidence>
<dbReference type="InterPro" id="IPR007110">
    <property type="entry name" value="Ig-like_dom"/>
</dbReference>
<dbReference type="GO" id="GO:0030154">
    <property type="term" value="P:cell differentiation"/>
    <property type="evidence" value="ECO:0007669"/>
    <property type="project" value="UniProtKB-ARBA"/>
</dbReference>
<keyword evidence="5" id="KW-0677">Repeat</keyword>
<feature type="domain" description="Fibronectin type-III" evidence="14">
    <location>
        <begin position="5738"/>
        <end position="5835"/>
    </location>
</feature>
<evidence type="ECO:0000256" key="3">
    <source>
        <dbReference type="ARBA" id="ARBA00022443"/>
    </source>
</evidence>
<dbReference type="FunFam" id="2.60.40.10:FF:000460">
    <property type="entry name" value="Bent, isoform J"/>
    <property type="match status" value="1"/>
</dbReference>
<evidence type="ECO:0000259" key="12">
    <source>
        <dbReference type="PROSITE" id="PS50011"/>
    </source>
</evidence>
<evidence type="ECO:0000256" key="10">
    <source>
        <dbReference type="PROSITE-ProRule" id="PRU10141"/>
    </source>
</evidence>
<dbReference type="PROSITE" id="PS00108">
    <property type="entry name" value="PROTEIN_KINASE_ST"/>
    <property type="match status" value="1"/>
</dbReference>
<feature type="domain" description="Fibronectin type-III" evidence="14">
    <location>
        <begin position="1395"/>
        <end position="1490"/>
    </location>
</feature>
<dbReference type="CDD" id="cd00063">
    <property type="entry name" value="FN3"/>
    <property type="match status" value="39"/>
</dbReference>
<dbReference type="Pfam" id="PF07679">
    <property type="entry name" value="I-set"/>
    <property type="match status" value="30"/>
</dbReference>
<feature type="domain" description="Fibronectin type-III" evidence="14">
    <location>
        <begin position="3466"/>
        <end position="3559"/>
    </location>
</feature>
<feature type="domain" description="Ig-like" evidence="13">
    <location>
        <begin position="3960"/>
        <end position="4049"/>
    </location>
</feature>
<dbReference type="FunFam" id="2.60.40.10:FF:000935">
    <property type="entry name" value="Uncharacterized protein, isoform I"/>
    <property type="match status" value="1"/>
</dbReference>
<feature type="region of interest" description="Disordered" evidence="11">
    <location>
        <begin position="7218"/>
        <end position="7311"/>
    </location>
</feature>
<dbReference type="FunFam" id="2.60.40.10:FF:002083">
    <property type="entry name" value="Protein CBR-UNC-22"/>
    <property type="match status" value="3"/>
</dbReference>
<feature type="domain" description="Fibronectin type-III" evidence="14">
    <location>
        <begin position="2382"/>
        <end position="2480"/>
    </location>
</feature>
<feature type="domain" description="Fibronectin type-III" evidence="14">
    <location>
        <begin position="796"/>
        <end position="894"/>
    </location>
</feature>
<feature type="domain" description="Ig-like" evidence="13">
    <location>
        <begin position="6427"/>
        <end position="6520"/>
    </location>
</feature>
<dbReference type="FunFam" id="2.60.40.10:FF:000034">
    <property type="entry name" value="Titin isoform A"/>
    <property type="match status" value="1"/>
</dbReference>
<dbReference type="FunFam" id="2.60.40.10:FF:000032">
    <property type="entry name" value="palladin isoform X1"/>
    <property type="match status" value="1"/>
</dbReference>
<keyword evidence="8" id="KW-1015">Disulfide bond</keyword>
<feature type="domain" description="Ig-like" evidence="13">
    <location>
        <begin position="424"/>
        <end position="515"/>
    </location>
</feature>
<dbReference type="FunFam" id="2.60.40.10:FF:000031">
    <property type="entry name" value="Myosin-binding protein C, slow type"/>
    <property type="match status" value="3"/>
</dbReference>
<dbReference type="CDD" id="cd05748">
    <property type="entry name" value="Ig_Titin_like"/>
    <property type="match status" value="2"/>
</dbReference>
<dbReference type="InterPro" id="IPR013783">
    <property type="entry name" value="Ig-like_fold"/>
</dbReference>
<feature type="domain" description="Fibronectin type-III" evidence="14">
    <location>
        <begin position="5638"/>
        <end position="5732"/>
    </location>
</feature>
<evidence type="ECO:0008006" key="17">
    <source>
        <dbReference type="Google" id="ProtNLM"/>
    </source>
</evidence>
<dbReference type="SMART" id="SM00409">
    <property type="entry name" value="IG"/>
    <property type="match status" value="30"/>
</dbReference>
<feature type="domain" description="Fibronectin type-III" evidence="14">
    <location>
        <begin position="4156"/>
        <end position="4250"/>
    </location>
</feature>
<feature type="domain" description="Fibronectin type-III" evidence="14">
    <location>
        <begin position="6525"/>
        <end position="6617"/>
    </location>
</feature>
<dbReference type="SUPFAM" id="SSF56112">
    <property type="entry name" value="Protein kinase-like (PK-like)"/>
    <property type="match status" value="1"/>
</dbReference>
<feature type="domain" description="Ig-like" evidence="13">
    <location>
        <begin position="999"/>
        <end position="1089"/>
    </location>
</feature>
<feature type="region of interest" description="Disordered" evidence="11">
    <location>
        <begin position="5429"/>
        <end position="5448"/>
    </location>
</feature>
<dbReference type="InterPro" id="IPR003961">
    <property type="entry name" value="FN3_dom"/>
</dbReference>
<dbReference type="InterPro" id="IPR003599">
    <property type="entry name" value="Ig_sub"/>
</dbReference>
<dbReference type="FunFam" id="2.60.40.10:FF:000003">
    <property type="entry name" value="Titin isoform E"/>
    <property type="match status" value="4"/>
</dbReference>
<feature type="domain" description="Fibronectin type-III" evidence="14">
    <location>
        <begin position="5441"/>
        <end position="5535"/>
    </location>
</feature>
<dbReference type="GO" id="GO:0005524">
    <property type="term" value="F:ATP binding"/>
    <property type="evidence" value="ECO:0007669"/>
    <property type="project" value="UniProtKB-UniRule"/>
</dbReference>
<feature type="domain" description="Fibronectin type-III" evidence="14">
    <location>
        <begin position="900"/>
        <end position="995"/>
    </location>
</feature>
<dbReference type="GO" id="GO:0031672">
    <property type="term" value="C:A band"/>
    <property type="evidence" value="ECO:0007669"/>
    <property type="project" value="UniProtKB-ARBA"/>
</dbReference>
<feature type="domain" description="Ig-like" evidence="13">
    <location>
        <begin position="7319"/>
        <end position="7407"/>
    </location>
</feature>
<comment type="caution">
    <text evidence="15">The sequence shown here is derived from an EMBL/GenBank/DDBJ whole genome shotgun (WGS) entry which is preliminary data.</text>
</comment>
<evidence type="ECO:0000256" key="6">
    <source>
        <dbReference type="ARBA" id="ARBA00022741"/>
    </source>
</evidence>
<dbReference type="InterPro" id="IPR017441">
    <property type="entry name" value="Protein_kinase_ATP_BS"/>
</dbReference>
<dbReference type="FunFam" id="2.60.40.10:FF:000505">
    <property type="entry name" value="Bent, isoform J"/>
    <property type="match status" value="1"/>
</dbReference>
<accession>A0AAN8P6Z5</accession>
<feature type="domain" description="Ig-like" evidence="13">
    <location>
        <begin position="1595"/>
        <end position="1684"/>
    </location>
</feature>
<dbReference type="Gene3D" id="1.10.510.10">
    <property type="entry name" value="Transferase(Phosphotransferase) domain 1"/>
    <property type="match status" value="1"/>
</dbReference>
<feature type="domain" description="Fibronectin type-III" evidence="14">
    <location>
        <begin position="4057"/>
        <end position="4149"/>
    </location>
</feature>
<dbReference type="GO" id="GO:0004672">
    <property type="term" value="F:protein kinase activity"/>
    <property type="evidence" value="ECO:0007669"/>
    <property type="project" value="InterPro"/>
</dbReference>
<dbReference type="FunFam" id="2.60.40.10:FF:000440">
    <property type="entry name" value="Bent, isoform C"/>
    <property type="match status" value="1"/>
</dbReference>
<feature type="domain" description="Fibronectin type-III" evidence="14">
    <location>
        <begin position="6132"/>
        <end position="6227"/>
    </location>
</feature>
<feature type="compositionally biased region" description="Basic and acidic residues" evidence="11">
    <location>
        <begin position="97"/>
        <end position="124"/>
    </location>
</feature>
<feature type="domain" description="Ig-like" evidence="13">
    <location>
        <begin position="2779"/>
        <end position="2868"/>
    </location>
</feature>
<dbReference type="InterPro" id="IPR036179">
    <property type="entry name" value="Ig-like_dom_sf"/>
</dbReference>
<feature type="region of interest" description="Disordered" evidence="11">
    <location>
        <begin position="5224"/>
        <end position="5243"/>
    </location>
</feature>
<dbReference type="SUPFAM" id="SSF48726">
    <property type="entry name" value="Immunoglobulin"/>
    <property type="match status" value="31"/>
</dbReference>
<dbReference type="PROSITE" id="PS50835">
    <property type="entry name" value="IG_LIKE"/>
    <property type="match status" value="22"/>
</dbReference>
<feature type="domain" description="Fibronectin type-III" evidence="14">
    <location>
        <begin position="6233"/>
        <end position="6328"/>
    </location>
</feature>
<feature type="compositionally biased region" description="Low complexity" evidence="11">
    <location>
        <begin position="7290"/>
        <end position="7301"/>
    </location>
</feature>
<feature type="domain" description="Protein kinase" evidence="12">
    <location>
        <begin position="6674"/>
        <end position="6929"/>
    </location>
</feature>
<feature type="domain" description="Fibronectin type-III" evidence="14">
    <location>
        <begin position="3861"/>
        <end position="3955"/>
    </location>
</feature>
<feature type="domain" description="Ig-like" evidence="13">
    <location>
        <begin position="3074"/>
        <end position="3165"/>
    </location>
</feature>
<evidence type="ECO:0000256" key="8">
    <source>
        <dbReference type="ARBA" id="ARBA00023157"/>
    </source>
</evidence>
<feature type="domain" description="Ig-like" evidence="13">
    <location>
        <begin position="2484"/>
        <end position="2573"/>
    </location>
</feature>
<dbReference type="InterPro" id="IPR036116">
    <property type="entry name" value="FN3_sf"/>
</dbReference>
<keyword evidence="9" id="KW-0393">Immunoglobulin domain</keyword>
<feature type="domain" description="Fibronectin type-III" evidence="14">
    <location>
        <begin position="1496"/>
        <end position="1590"/>
    </location>
</feature>
<evidence type="ECO:0000259" key="14">
    <source>
        <dbReference type="PROSITE" id="PS50853"/>
    </source>
</evidence>
<dbReference type="PROSITE" id="PS50011">
    <property type="entry name" value="PROTEIN_KINASE_DOM"/>
    <property type="match status" value="1"/>
</dbReference>
<feature type="domain" description="Ig-like" evidence="13">
    <location>
        <begin position="3663"/>
        <end position="3752"/>
    </location>
</feature>
<keyword evidence="6 10" id="KW-0547">Nucleotide-binding</keyword>
<dbReference type="FunFam" id="2.60.40.10:FF:001164">
    <property type="entry name" value="Uncharacterized protein, isoform F"/>
    <property type="match status" value="1"/>
</dbReference>
<feature type="domain" description="Ig-like" evidence="13">
    <location>
        <begin position="7122"/>
        <end position="7222"/>
    </location>
</feature>
<dbReference type="InterPro" id="IPR013098">
    <property type="entry name" value="Ig_I-set"/>
</dbReference>
<feature type="domain" description="Fibronectin type-III" evidence="14">
    <location>
        <begin position="2680"/>
        <end position="2775"/>
    </location>
</feature>
<keyword evidence="4" id="KW-0963">Cytoplasm</keyword>
<dbReference type="PROSITE" id="PS50853">
    <property type="entry name" value="FN3"/>
    <property type="match status" value="39"/>
</dbReference>
<dbReference type="PANTHER" id="PTHR14340:SF9">
    <property type="entry name" value="FIBRONECTIN TYPE-III DOMAIN-CONTAINING PROTEIN"/>
    <property type="match status" value="1"/>
</dbReference>
<dbReference type="PROSITE" id="PS00107">
    <property type="entry name" value="PROTEIN_KINASE_ATP"/>
    <property type="match status" value="1"/>
</dbReference>
<dbReference type="FunFam" id="2.60.40.10:FF:000553">
    <property type="entry name" value="Uncharacterized protein, isoform J"/>
    <property type="match status" value="1"/>
</dbReference>
<feature type="domain" description="Fibronectin type-III" evidence="14">
    <location>
        <begin position="5145"/>
        <end position="5240"/>
    </location>
</feature>
<dbReference type="FunFam" id="2.60.40.10:FF:000831">
    <property type="entry name" value="Uncharacterized protein, isoform F"/>
    <property type="match status" value="1"/>
</dbReference>
<feature type="domain" description="Ig-like" evidence="13">
    <location>
        <begin position="5943"/>
        <end position="6032"/>
    </location>
</feature>
<feature type="compositionally biased region" description="Low complexity" evidence="11">
    <location>
        <begin position="7264"/>
        <end position="7277"/>
    </location>
</feature>
<feature type="domain" description="Fibronectin type-III" evidence="14">
    <location>
        <begin position="4351"/>
        <end position="4444"/>
    </location>
</feature>
<dbReference type="FunFam" id="2.60.40.10:FF:000160">
    <property type="entry name" value="Titin a"/>
    <property type="match status" value="2"/>
</dbReference>
<organism evidence="15 16">
    <name type="scientific">Polyplax serrata</name>
    <name type="common">Common mouse louse</name>
    <dbReference type="NCBI Taxonomy" id="468196"/>
    <lineage>
        <taxon>Eukaryota</taxon>
        <taxon>Metazoa</taxon>
        <taxon>Ecdysozoa</taxon>
        <taxon>Arthropoda</taxon>
        <taxon>Hexapoda</taxon>
        <taxon>Insecta</taxon>
        <taxon>Pterygota</taxon>
        <taxon>Neoptera</taxon>
        <taxon>Paraneoptera</taxon>
        <taxon>Psocodea</taxon>
        <taxon>Troctomorpha</taxon>
        <taxon>Phthiraptera</taxon>
        <taxon>Anoplura</taxon>
        <taxon>Polyplacidae</taxon>
        <taxon>Polyplax</taxon>
    </lineage>
</organism>
<dbReference type="GO" id="GO:0050793">
    <property type="term" value="P:regulation of developmental process"/>
    <property type="evidence" value="ECO:0007669"/>
    <property type="project" value="UniProtKB-ARBA"/>
</dbReference>
<feature type="domain" description="Fibronectin type-III" evidence="14">
    <location>
        <begin position="5045"/>
        <end position="5140"/>
    </location>
</feature>
<evidence type="ECO:0000256" key="4">
    <source>
        <dbReference type="ARBA" id="ARBA00022490"/>
    </source>
</evidence>
<dbReference type="InterPro" id="IPR000719">
    <property type="entry name" value="Prot_kinase_dom"/>
</dbReference>
<feature type="domain" description="Fibronectin type-III" evidence="14">
    <location>
        <begin position="2975"/>
        <end position="3070"/>
    </location>
</feature>
<reference evidence="15 16" key="1">
    <citation type="submission" date="2023-10" db="EMBL/GenBank/DDBJ databases">
        <title>Genomes of two closely related lineages of the louse Polyplax serrata with different host specificities.</title>
        <authorList>
            <person name="Martinu J."/>
            <person name="Tarabai H."/>
            <person name="Stefka J."/>
            <person name="Hypsa V."/>
        </authorList>
    </citation>
    <scope>NUCLEOTIDE SEQUENCE [LARGE SCALE GENOMIC DNA]</scope>
    <source>
        <strain evidence="15">HR10_N</strain>
    </source>
</reference>
<dbReference type="Proteomes" id="UP001372834">
    <property type="component" value="Unassembled WGS sequence"/>
</dbReference>
<name>A0AAN8P6Z5_POLSC</name>
<dbReference type="SMART" id="SM00060">
    <property type="entry name" value="FN3"/>
    <property type="match status" value="39"/>
</dbReference>
<dbReference type="EMBL" id="JAWJWE010000005">
    <property type="protein sequence ID" value="KAK6634688.1"/>
    <property type="molecule type" value="Genomic_DNA"/>
</dbReference>
<feature type="domain" description="Fibronectin type-III" evidence="14">
    <location>
        <begin position="3171"/>
        <end position="3264"/>
    </location>
</feature>
<feature type="domain" description="Ig-like" evidence="13">
    <location>
        <begin position="518"/>
        <end position="602"/>
    </location>
</feature>
<feature type="domain" description="Ig-like" evidence="13">
    <location>
        <begin position="7523"/>
        <end position="7607"/>
    </location>
</feature>
<feature type="domain" description="Ig-like" evidence="13">
    <location>
        <begin position="6997"/>
        <end position="7085"/>
    </location>
</feature>
<dbReference type="SMART" id="SM00220">
    <property type="entry name" value="S_TKc"/>
    <property type="match status" value="1"/>
</dbReference>
<feature type="compositionally biased region" description="Pro residues" evidence="11">
    <location>
        <begin position="7248"/>
        <end position="7263"/>
    </location>
</feature>
<feature type="domain" description="Ig-like" evidence="13">
    <location>
        <begin position="1892"/>
        <end position="1981"/>
    </location>
</feature>
<feature type="domain" description="Fibronectin type-III" evidence="14">
    <location>
        <begin position="4945"/>
        <end position="5039"/>
    </location>
</feature>
<feature type="domain" description="Fibronectin type-III" evidence="14">
    <location>
        <begin position="2090"/>
        <end position="2185"/>
    </location>
</feature>
<feature type="domain" description="Fibronectin type-III" evidence="14">
    <location>
        <begin position="1989"/>
        <end position="2084"/>
    </location>
</feature>
<feature type="domain" description="Fibronectin type-III" evidence="14">
    <location>
        <begin position="3759"/>
        <end position="3855"/>
    </location>
</feature>
<feature type="region of interest" description="Disordered" evidence="11">
    <location>
        <begin position="53"/>
        <end position="128"/>
    </location>
</feature>
<dbReference type="FunFam" id="2.60.40.10:FF:000567">
    <property type="entry name" value="Uncharacterized protein, isoform G"/>
    <property type="match status" value="7"/>
</dbReference>
<dbReference type="FunFam" id="2.60.40.10:FF:000127">
    <property type="entry name" value="titin isoform X1"/>
    <property type="match status" value="3"/>
</dbReference>
<evidence type="ECO:0000256" key="9">
    <source>
        <dbReference type="ARBA" id="ARBA00023319"/>
    </source>
</evidence>
<keyword evidence="7 10" id="KW-0067">ATP-binding</keyword>
<protein>
    <recommendedName>
        <fullName evidence="17">Twitchin</fullName>
    </recommendedName>
</protein>
<feature type="domain" description="Ig-like" evidence="13">
    <location>
        <begin position="4847"/>
        <end position="4936"/>
    </location>
</feature>
<feature type="domain" description="Fibronectin type-III" evidence="14">
    <location>
        <begin position="2876"/>
        <end position="2969"/>
    </location>
</feature>
<evidence type="ECO:0000256" key="1">
    <source>
        <dbReference type="ARBA" id="ARBA00004496"/>
    </source>
</evidence>
<dbReference type="FunFam" id="2.60.40.10:FF:000504">
    <property type="entry name" value="Bent, isoform J"/>
    <property type="match status" value="1"/>
</dbReference>
<evidence type="ECO:0000313" key="16">
    <source>
        <dbReference type="Proteomes" id="UP001372834"/>
    </source>
</evidence>
<feature type="compositionally biased region" description="Basic and acidic residues" evidence="11">
    <location>
        <begin position="53"/>
        <end position="64"/>
    </location>
</feature>
<dbReference type="GO" id="GO:0051239">
    <property type="term" value="P:regulation of multicellular organismal process"/>
    <property type="evidence" value="ECO:0007669"/>
    <property type="project" value="UniProtKB-ARBA"/>
</dbReference>
<dbReference type="SUPFAM" id="SSF49265">
    <property type="entry name" value="Fibronectin type III"/>
    <property type="match status" value="21"/>
</dbReference>
<gene>
    <name evidence="15" type="ORF">RUM43_012090</name>
</gene>
<feature type="domain" description="Fibronectin type-III" evidence="14">
    <location>
        <begin position="4748"/>
        <end position="4843"/>
    </location>
</feature>
<dbReference type="Pfam" id="PF00041">
    <property type="entry name" value="fn3"/>
    <property type="match status" value="39"/>
</dbReference>
<feature type="domain" description="Fibronectin type-III" evidence="14">
    <location>
        <begin position="1692"/>
        <end position="1787"/>
    </location>
</feature>
<feature type="domain" description="Ig-like" evidence="13">
    <location>
        <begin position="1297"/>
        <end position="1387"/>
    </location>
</feature>
<feature type="domain" description="Fibronectin type-III" evidence="14">
    <location>
        <begin position="3565"/>
        <end position="3659"/>
    </location>
</feature>
<feature type="domain" description="Fibronectin type-III" evidence="14">
    <location>
        <begin position="2286"/>
        <end position="2379"/>
    </location>
</feature>
<dbReference type="FunFam" id="3.30.200.20:FF:000249">
    <property type="entry name" value="twitchin isoform X2"/>
    <property type="match status" value="1"/>
</dbReference>
<keyword evidence="3" id="KW-0728">SH3 domain</keyword>
<dbReference type="Gene3D" id="3.30.200.20">
    <property type="entry name" value="Phosphorylase Kinase, domain 1"/>
    <property type="match status" value="1"/>
</dbReference>
<feature type="domain" description="Fibronectin type-III" evidence="14">
    <location>
        <begin position="2581"/>
        <end position="2674"/>
    </location>
</feature>
<feature type="domain" description="Ig-like" evidence="13">
    <location>
        <begin position="7424"/>
        <end position="7512"/>
    </location>
</feature>
<dbReference type="InterPro" id="IPR008271">
    <property type="entry name" value="Ser/Thr_kinase_AS"/>
</dbReference>
<feature type="domain" description="Fibronectin type-III" evidence="14">
    <location>
        <begin position="5841"/>
        <end position="5937"/>
    </location>
</feature>
<feature type="binding site" evidence="10">
    <location>
        <position position="6703"/>
    </location>
    <ligand>
        <name>ATP</name>
        <dbReference type="ChEBI" id="CHEBI:30616"/>
    </ligand>
</feature>
<comment type="similarity">
    <text evidence="2">Belongs to the protein kinase superfamily. CAMK Ser/Thr protein kinase family.</text>
</comment>
<feature type="domain" description="Fibronectin type-III" evidence="14">
    <location>
        <begin position="4644"/>
        <end position="4742"/>
    </location>
</feature>
<evidence type="ECO:0000256" key="5">
    <source>
        <dbReference type="ARBA" id="ARBA00022737"/>
    </source>
</evidence>
<feature type="domain" description="Fibronectin type-III" evidence="14">
    <location>
        <begin position="3270"/>
        <end position="3365"/>
    </location>
</feature>
<dbReference type="FunFam" id="2.60.40.10:FF:000097">
    <property type="entry name" value="Bent, isoform F"/>
    <property type="match status" value="2"/>
</dbReference>